<dbReference type="PANTHER" id="PTHR47561:SF1">
    <property type="entry name" value="POLYSACCHARIDE DEACETYLASE FAMILY PROTEIN (AFU_ORTHOLOGUE AFUA_6G05030)"/>
    <property type="match status" value="1"/>
</dbReference>
<dbReference type="InterPro" id="IPR037950">
    <property type="entry name" value="PgdA-like"/>
</dbReference>
<dbReference type="Gene3D" id="3.20.20.370">
    <property type="entry name" value="Glycoside hydrolase/deacetylase"/>
    <property type="match status" value="1"/>
</dbReference>
<proteinExistence type="predicted"/>
<dbReference type="PROSITE" id="PS51677">
    <property type="entry name" value="NODB"/>
    <property type="match status" value="1"/>
</dbReference>
<evidence type="ECO:0000259" key="1">
    <source>
        <dbReference type="PROSITE" id="PS51677"/>
    </source>
</evidence>
<dbReference type="Pfam" id="PF01522">
    <property type="entry name" value="Polysacc_deac_1"/>
    <property type="match status" value="1"/>
</dbReference>
<gene>
    <name evidence="2" type="ORF">ACEG43_39730</name>
</gene>
<evidence type="ECO:0000313" key="3">
    <source>
        <dbReference type="Proteomes" id="UP001571476"/>
    </source>
</evidence>
<feature type="domain" description="NodB homology" evidence="1">
    <location>
        <begin position="43"/>
        <end position="282"/>
    </location>
</feature>
<name>A0ABV4SVN5_9ACTN</name>
<dbReference type="InterPro" id="IPR011330">
    <property type="entry name" value="Glyco_hydro/deAcase_b/a-brl"/>
</dbReference>
<dbReference type="InterPro" id="IPR002509">
    <property type="entry name" value="NODB_dom"/>
</dbReference>
<sequence>MTTPTTPPSRNAVTDQVDSSTSRRGYVCVTFDFDALSSWMARGMLTATPRSRGEFAAVAVPRLLHILETRGITATWFVPGHTALTYPELTRELMERGHEVAVHGHAHENVAALEPAEERAVLQRSLDALKEVTGTLPRGFRAPAWDLSDASVDLLVEHGLAYDSSLMGHDYAPYPCRTPDSLDDSGVRWGEPAGLLEIPVAWSLDDFPYLEFLRTPSGLMPGLRDPAEMFANWTADLDYMVRDFEDGVLTVTMHPEVIGRGHRLLALEHWLDEVASRGIEFVTCEQIADLVSSGAELGQYRPV</sequence>
<comment type="caution">
    <text evidence="2">The sequence shown here is derived from an EMBL/GenBank/DDBJ whole genome shotgun (WGS) entry which is preliminary data.</text>
</comment>
<dbReference type="PANTHER" id="PTHR47561">
    <property type="entry name" value="POLYSACCHARIDE DEACETYLASE FAMILY PROTEIN (AFU_ORTHOLOGUE AFUA_6G05030)"/>
    <property type="match status" value="1"/>
</dbReference>
<organism evidence="2 3">
    <name type="scientific">Streptomyces aureus</name>
    <dbReference type="NCBI Taxonomy" id="193461"/>
    <lineage>
        <taxon>Bacteria</taxon>
        <taxon>Bacillati</taxon>
        <taxon>Actinomycetota</taxon>
        <taxon>Actinomycetes</taxon>
        <taxon>Kitasatosporales</taxon>
        <taxon>Streptomycetaceae</taxon>
        <taxon>Streptomyces</taxon>
    </lineage>
</organism>
<evidence type="ECO:0000313" key="2">
    <source>
        <dbReference type="EMBL" id="MFA3842255.1"/>
    </source>
</evidence>
<dbReference type="CDD" id="cd10938">
    <property type="entry name" value="CE4_HpPgdA_like"/>
    <property type="match status" value="1"/>
</dbReference>
<protein>
    <submittedName>
        <fullName evidence="2">Polysaccharide deacetylase</fullName>
    </submittedName>
</protein>
<dbReference type="SUPFAM" id="SSF88713">
    <property type="entry name" value="Glycoside hydrolase/deacetylase"/>
    <property type="match status" value="1"/>
</dbReference>
<dbReference type="Proteomes" id="UP001571476">
    <property type="component" value="Unassembled WGS sequence"/>
</dbReference>
<dbReference type="RefSeq" id="WP_372566285.1">
    <property type="nucleotide sequence ID" value="NZ_JBGOSP010000035.1"/>
</dbReference>
<accession>A0ABV4SVN5</accession>
<reference evidence="2 3" key="1">
    <citation type="submission" date="2024-08" db="EMBL/GenBank/DDBJ databases">
        <title>Genome sequence of Streptomyces aureus CACIA-1.46HGO.</title>
        <authorList>
            <person name="Evangelista-Martinez Z."/>
        </authorList>
    </citation>
    <scope>NUCLEOTIDE SEQUENCE [LARGE SCALE GENOMIC DNA]</scope>
    <source>
        <strain evidence="2 3">CACIA-1.46HGO</strain>
    </source>
</reference>
<dbReference type="EMBL" id="JBGOSP010000035">
    <property type="protein sequence ID" value="MFA3842255.1"/>
    <property type="molecule type" value="Genomic_DNA"/>
</dbReference>
<keyword evidence="3" id="KW-1185">Reference proteome</keyword>